<organism evidence="5 6">
    <name type="scientific">Sphingobacterium bovistauri</name>
    <dbReference type="NCBI Taxonomy" id="2781959"/>
    <lineage>
        <taxon>Bacteria</taxon>
        <taxon>Pseudomonadati</taxon>
        <taxon>Bacteroidota</taxon>
        <taxon>Sphingobacteriia</taxon>
        <taxon>Sphingobacteriales</taxon>
        <taxon>Sphingobacteriaceae</taxon>
        <taxon>Sphingobacterium</taxon>
    </lineage>
</organism>
<dbReference type="PROSITE" id="PS51118">
    <property type="entry name" value="HTH_HXLR"/>
    <property type="match status" value="1"/>
</dbReference>
<keyword evidence="3" id="KW-0804">Transcription</keyword>
<dbReference type="Proteomes" id="UP001165302">
    <property type="component" value="Unassembled WGS sequence"/>
</dbReference>
<dbReference type="Pfam" id="PF01638">
    <property type="entry name" value="HxlR"/>
    <property type="match status" value="1"/>
</dbReference>
<sequence>MIAKPLSDPPACATDILALQDTLEIIGGKWTLLIVHYLLSRRQEINTFTKIEQDIPGLSAKVLSKELKILELNKLIIREAFRTKPVTVKYAISEYGKSLESIISMLVNWGQEHRNVIFGKK</sequence>
<comment type="caution">
    <text evidence="5">The sequence shown here is derived from an EMBL/GenBank/DDBJ whole genome shotgun (WGS) entry which is preliminary data.</text>
</comment>
<evidence type="ECO:0000256" key="2">
    <source>
        <dbReference type="ARBA" id="ARBA00023125"/>
    </source>
</evidence>
<keyword evidence="1" id="KW-0805">Transcription regulation</keyword>
<proteinExistence type="predicted"/>
<dbReference type="PANTHER" id="PTHR33204">
    <property type="entry name" value="TRANSCRIPTIONAL REGULATOR, MARR FAMILY"/>
    <property type="match status" value="1"/>
</dbReference>
<keyword evidence="6" id="KW-1185">Reference proteome</keyword>
<dbReference type="SUPFAM" id="SSF46785">
    <property type="entry name" value="Winged helix' DNA-binding domain"/>
    <property type="match status" value="1"/>
</dbReference>
<evidence type="ECO:0000256" key="1">
    <source>
        <dbReference type="ARBA" id="ARBA00023015"/>
    </source>
</evidence>
<evidence type="ECO:0000256" key="3">
    <source>
        <dbReference type="ARBA" id="ARBA00023163"/>
    </source>
</evidence>
<name>A0ABS7Z3B2_9SPHI</name>
<evidence type="ECO:0000313" key="6">
    <source>
        <dbReference type="Proteomes" id="UP001165302"/>
    </source>
</evidence>
<reference evidence="5" key="1">
    <citation type="submission" date="2020-10" db="EMBL/GenBank/DDBJ databases">
        <authorList>
            <person name="Lu T."/>
            <person name="Wang Q."/>
            <person name="Han X."/>
        </authorList>
    </citation>
    <scope>NUCLEOTIDE SEQUENCE</scope>
    <source>
        <strain evidence="5">WQ 366</strain>
    </source>
</reference>
<dbReference type="InterPro" id="IPR002577">
    <property type="entry name" value="HTH_HxlR"/>
</dbReference>
<gene>
    <name evidence="5" type="ORF">IPZ78_05505</name>
</gene>
<keyword evidence="2" id="KW-0238">DNA-binding</keyword>
<feature type="domain" description="HTH hxlR-type" evidence="4">
    <location>
        <begin position="12"/>
        <end position="118"/>
    </location>
</feature>
<accession>A0ABS7Z3B2</accession>
<dbReference type="RefSeq" id="WP_225551996.1">
    <property type="nucleotide sequence ID" value="NZ_JADEYP010000007.1"/>
</dbReference>
<evidence type="ECO:0000313" key="5">
    <source>
        <dbReference type="EMBL" id="MCA5004610.1"/>
    </source>
</evidence>
<dbReference type="EMBL" id="JADEYP010000007">
    <property type="protein sequence ID" value="MCA5004610.1"/>
    <property type="molecule type" value="Genomic_DNA"/>
</dbReference>
<dbReference type="InterPro" id="IPR036390">
    <property type="entry name" value="WH_DNA-bd_sf"/>
</dbReference>
<evidence type="ECO:0000259" key="4">
    <source>
        <dbReference type="PROSITE" id="PS51118"/>
    </source>
</evidence>
<dbReference type="Gene3D" id="1.10.10.10">
    <property type="entry name" value="Winged helix-like DNA-binding domain superfamily/Winged helix DNA-binding domain"/>
    <property type="match status" value="1"/>
</dbReference>
<dbReference type="InterPro" id="IPR036388">
    <property type="entry name" value="WH-like_DNA-bd_sf"/>
</dbReference>
<protein>
    <submittedName>
        <fullName evidence="5">Helix-turn-helix transcriptional regulator</fullName>
    </submittedName>
</protein>